<evidence type="ECO:0000256" key="9">
    <source>
        <dbReference type="RuleBase" id="RU362079"/>
    </source>
</evidence>
<comment type="caution">
    <text evidence="11">The sequence shown here is derived from an EMBL/GenBank/DDBJ whole genome shotgun (WGS) entry which is preliminary data.</text>
</comment>
<dbReference type="Pfam" id="PF02152">
    <property type="entry name" value="FolB"/>
    <property type="match status" value="1"/>
</dbReference>
<dbReference type="GO" id="GO:0005524">
    <property type="term" value="F:ATP binding"/>
    <property type="evidence" value="ECO:0007669"/>
    <property type="project" value="UniProtKB-KW"/>
</dbReference>
<comment type="catalytic activity">
    <reaction evidence="9">
        <text>7,8-dihydroneopterin = 6-hydroxymethyl-7,8-dihydropterin + glycolaldehyde</text>
        <dbReference type="Rhea" id="RHEA:10540"/>
        <dbReference type="ChEBI" id="CHEBI:17001"/>
        <dbReference type="ChEBI" id="CHEBI:17071"/>
        <dbReference type="ChEBI" id="CHEBI:44841"/>
        <dbReference type="EC" id="4.1.2.25"/>
    </reaction>
</comment>
<dbReference type="PROSITE" id="PS00794">
    <property type="entry name" value="HPPK"/>
    <property type="match status" value="1"/>
</dbReference>
<dbReference type="SUPFAM" id="SSF55620">
    <property type="entry name" value="Tetrahydrobiopterin biosynthesis enzymes-like"/>
    <property type="match status" value="1"/>
</dbReference>
<keyword evidence="5" id="KW-0547">Nucleotide-binding</keyword>
<evidence type="ECO:0000256" key="7">
    <source>
        <dbReference type="ARBA" id="ARBA00022840"/>
    </source>
</evidence>
<keyword evidence="7" id="KW-0067">ATP-binding</keyword>
<dbReference type="GO" id="GO:0046654">
    <property type="term" value="P:tetrahydrofolate biosynthetic process"/>
    <property type="evidence" value="ECO:0007669"/>
    <property type="project" value="UniProtKB-UniRule"/>
</dbReference>
<dbReference type="GO" id="GO:0004150">
    <property type="term" value="F:dihydroneopterin aldolase activity"/>
    <property type="evidence" value="ECO:0007669"/>
    <property type="project" value="UniProtKB-UniRule"/>
</dbReference>
<comment type="pathway">
    <text evidence="2">Cofactor biosynthesis; tetrahydrofolate biosynthesis; 2-amino-4-hydroxy-6-hydroxymethyl-7,8-dihydropteridine diphosphate from 7,8-dihydroneopterin triphosphate: step 4/4.</text>
</comment>
<dbReference type="InterPro" id="IPR043133">
    <property type="entry name" value="GTP-CH-I_C/QueF"/>
</dbReference>
<dbReference type="EC" id="2.7.6.3" evidence="9"/>
<comment type="similarity">
    <text evidence="9">Belongs to the DHNA family.</text>
</comment>
<keyword evidence="6 11" id="KW-0418">Kinase</keyword>
<dbReference type="InterPro" id="IPR035907">
    <property type="entry name" value="Hppk_sf"/>
</dbReference>
<dbReference type="CDD" id="cd00483">
    <property type="entry name" value="HPPK"/>
    <property type="match status" value="1"/>
</dbReference>
<dbReference type="Proteomes" id="UP000247523">
    <property type="component" value="Unassembled WGS sequence"/>
</dbReference>
<dbReference type="GO" id="GO:0003848">
    <property type="term" value="F:2-amino-4-hydroxy-6-hydroxymethyldihydropteridine diphosphokinase activity"/>
    <property type="evidence" value="ECO:0007669"/>
    <property type="project" value="UniProtKB-EC"/>
</dbReference>
<dbReference type="SMART" id="SM00905">
    <property type="entry name" value="FolB"/>
    <property type="match status" value="1"/>
</dbReference>
<dbReference type="AlphaFoldDB" id="A0A318F286"/>
<comment type="pathway">
    <text evidence="9">Cofactor biosynthesis; tetrahydrofolate biosynthesis; 2-amino-4-hydroxy-6-hydroxymethyl-7,8-dihydropteridine diphosphate from 7,8-dihydroneopterin triphosphate: step 3/4.</text>
</comment>
<dbReference type="PANTHER" id="PTHR43071:SF1">
    <property type="entry name" value="2-AMINO-4-HYDROXY-6-HYDROXYMETHYLDIHYDROPTERIDINE PYROPHOSPHOKINASE"/>
    <property type="match status" value="1"/>
</dbReference>
<keyword evidence="4" id="KW-0808">Transferase</keyword>
<feature type="domain" description="7,8-dihydro-6-hydroxymethylpterin-pyrophosphokinase" evidence="10">
    <location>
        <begin position="206"/>
        <end position="217"/>
    </location>
</feature>
<evidence type="ECO:0000259" key="10">
    <source>
        <dbReference type="PROSITE" id="PS00794"/>
    </source>
</evidence>
<dbReference type="PANTHER" id="PTHR43071">
    <property type="entry name" value="2-AMINO-4-HYDROXY-6-HYDROXYMETHYLDIHYDROPTERIDINE PYROPHOSPHOKINASE"/>
    <property type="match status" value="1"/>
</dbReference>
<evidence type="ECO:0000256" key="1">
    <source>
        <dbReference type="ARBA" id="ARBA00000198"/>
    </source>
</evidence>
<dbReference type="GO" id="GO:0046656">
    <property type="term" value="P:folic acid biosynthetic process"/>
    <property type="evidence" value="ECO:0007669"/>
    <property type="project" value="UniProtKB-UniRule"/>
</dbReference>
<dbReference type="Pfam" id="PF01288">
    <property type="entry name" value="HPPK"/>
    <property type="match status" value="1"/>
</dbReference>
<dbReference type="InterPro" id="IPR006156">
    <property type="entry name" value="Dihydroneopterin_aldolase"/>
</dbReference>
<evidence type="ECO:0000256" key="8">
    <source>
        <dbReference type="ARBA" id="ARBA00022909"/>
    </source>
</evidence>
<evidence type="ECO:0000313" key="11">
    <source>
        <dbReference type="EMBL" id="PXV95968.1"/>
    </source>
</evidence>
<dbReference type="InterPro" id="IPR006157">
    <property type="entry name" value="FolB_dom"/>
</dbReference>
<sequence length="271" mass="31529">MDKIKISNLEVFCNHGVFKEENVLGQKFLVSAILYLDTREAGLTDNLEKSIHYGEICKYIENFMKKHTFKLIETAAEKIAMNLLLNWDNLEQIDLEIKKPWAPIGIPIENVAVEISRKWHTAYIACGSNIGDKKKHLDDSIYALNQRETCRITKVSDFILTQPYGDVVQDDFLNGCLELKTILNPKELLTCLHEIENAEHRERIVKWGPRTLDLDIIFYDDLILADDDLIIPHIEMHKRDFVLKPLAQIIPYKRNPVNHKMVIEMLYDLQK</sequence>
<dbReference type="UniPathway" id="UPA00077">
    <property type="reaction ID" value="UER00154"/>
</dbReference>
<organism evidence="11 12">
    <name type="scientific">Lachnotalea glycerini</name>
    <dbReference type="NCBI Taxonomy" id="1763509"/>
    <lineage>
        <taxon>Bacteria</taxon>
        <taxon>Bacillati</taxon>
        <taxon>Bacillota</taxon>
        <taxon>Clostridia</taxon>
        <taxon>Lachnospirales</taxon>
        <taxon>Lachnospiraceae</taxon>
        <taxon>Lachnotalea</taxon>
    </lineage>
</organism>
<dbReference type="GO" id="GO:0016301">
    <property type="term" value="F:kinase activity"/>
    <property type="evidence" value="ECO:0007669"/>
    <property type="project" value="UniProtKB-KW"/>
</dbReference>
<evidence type="ECO:0000256" key="5">
    <source>
        <dbReference type="ARBA" id="ARBA00022741"/>
    </source>
</evidence>
<evidence type="ECO:0000256" key="3">
    <source>
        <dbReference type="ARBA" id="ARBA00009640"/>
    </source>
</evidence>
<evidence type="ECO:0000256" key="4">
    <source>
        <dbReference type="ARBA" id="ARBA00022679"/>
    </source>
</evidence>
<dbReference type="EMBL" id="QICS01000001">
    <property type="protein sequence ID" value="PXV95968.1"/>
    <property type="molecule type" value="Genomic_DNA"/>
</dbReference>
<dbReference type="Gene3D" id="3.30.1130.10">
    <property type="match status" value="1"/>
</dbReference>
<dbReference type="NCBIfam" id="TIGR00525">
    <property type="entry name" value="folB"/>
    <property type="match status" value="1"/>
</dbReference>
<accession>A0A318F286</accession>
<dbReference type="EC" id="4.1.2.25" evidence="9"/>
<evidence type="ECO:0000256" key="6">
    <source>
        <dbReference type="ARBA" id="ARBA00022777"/>
    </source>
</evidence>
<proteinExistence type="inferred from homology"/>
<dbReference type="NCBIfam" id="TIGR01498">
    <property type="entry name" value="folK"/>
    <property type="match status" value="1"/>
</dbReference>
<dbReference type="SUPFAM" id="SSF55083">
    <property type="entry name" value="6-hydroxymethyl-7,8-dihydropterin pyrophosphokinase, HPPK"/>
    <property type="match status" value="1"/>
</dbReference>
<comment type="similarity">
    <text evidence="3">In the N-terminal section; belongs to the DHNA family.</text>
</comment>
<name>A0A318F286_9FIRM</name>
<gene>
    <name evidence="11" type="ORF">C8E03_101600</name>
</gene>
<evidence type="ECO:0000313" key="12">
    <source>
        <dbReference type="Proteomes" id="UP000247523"/>
    </source>
</evidence>
<keyword evidence="8 9" id="KW-0289">Folate biosynthesis</keyword>
<reference evidence="11 12" key="1">
    <citation type="submission" date="2018-05" db="EMBL/GenBank/DDBJ databases">
        <title>Genomic Encyclopedia of Type Strains, Phase IV (KMG-IV): sequencing the most valuable type-strain genomes for metagenomic binning, comparative biology and taxonomic classification.</title>
        <authorList>
            <person name="Goeker M."/>
        </authorList>
    </citation>
    <scope>NUCLEOTIDE SEQUENCE [LARGE SCALE GENOMIC DNA]</scope>
    <source>
        <strain evidence="11 12">DSM 28816</strain>
    </source>
</reference>
<dbReference type="CDD" id="cd00534">
    <property type="entry name" value="DHNA_DHNTPE"/>
    <property type="match status" value="1"/>
</dbReference>
<comment type="function">
    <text evidence="9">Catalyzes the conversion of 7,8-dihydroneopterin to 6-hydroxymethyl-7,8-dihydropterin.</text>
</comment>
<dbReference type="RefSeq" id="WP_110290252.1">
    <property type="nucleotide sequence ID" value="NZ_QICS01000001.1"/>
</dbReference>
<protein>
    <recommendedName>
        <fullName evidence="9">Bifunctional folate synthesis protein</fullName>
    </recommendedName>
    <domain>
        <recommendedName>
            <fullName evidence="9">Dihydroneopterin aldolase</fullName>
            <shortName evidence="9">DHNA</shortName>
            <ecNumber evidence="9">4.1.2.25</ecNumber>
        </recommendedName>
        <alternativeName>
            <fullName evidence="9">7,8-dihydroneopterin aldolase</fullName>
        </alternativeName>
    </domain>
    <domain>
        <recommendedName>
            <fullName evidence="9">2-amino-4-hydroxy-6-hydroxymethyldihydropteridine pyrophosphokinase</fullName>
            <ecNumber evidence="9">2.7.6.3</ecNumber>
        </recommendedName>
        <alternativeName>
            <fullName evidence="9">6-hydroxymethyl-7,8-dihydropterin pyrophosphokinase</fullName>
            <shortName evidence="9">PPPK</shortName>
        </alternativeName>
        <alternativeName>
            <fullName evidence="9">7,8-dihydro-6-hydroxymethylpterin pyrophosphokinase</fullName>
            <shortName evidence="9">HPPK</shortName>
        </alternativeName>
    </domain>
</protein>
<dbReference type="InterPro" id="IPR000550">
    <property type="entry name" value="Hppk"/>
</dbReference>
<comment type="catalytic activity">
    <reaction evidence="1">
        <text>6-hydroxymethyl-7,8-dihydropterin + ATP = (7,8-dihydropterin-6-yl)methyl diphosphate + AMP + H(+)</text>
        <dbReference type="Rhea" id="RHEA:11412"/>
        <dbReference type="ChEBI" id="CHEBI:15378"/>
        <dbReference type="ChEBI" id="CHEBI:30616"/>
        <dbReference type="ChEBI" id="CHEBI:44841"/>
        <dbReference type="ChEBI" id="CHEBI:72950"/>
        <dbReference type="ChEBI" id="CHEBI:456215"/>
        <dbReference type="EC" id="2.7.6.3"/>
    </reaction>
</comment>
<evidence type="ECO:0000256" key="2">
    <source>
        <dbReference type="ARBA" id="ARBA00005051"/>
    </source>
</evidence>
<keyword evidence="9" id="KW-0456">Lyase</keyword>
<dbReference type="Gene3D" id="3.30.70.560">
    <property type="entry name" value="7,8-Dihydro-6-hydroxymethylpterin-pyrophosphokinase HPPK"/>
    <property type="match status" value="1"/>
</dbReference>
<dbReference type="NCBIfam" id="TIGR00526">
    <property type="entry name" value="folB_dom"/>
    <property type="match status" value="1"/>
</dbReference>